<dbReference type="RefSeq" id="WP_345334708.1">
    <property type="nucleotide sequence ID" value="NZ_BAABJZ010000021.1"/>
</dbReference>
<dbReference type="PROSITE" id="PS51257">
    <property type="entry name" value="PROKAR_LIPOPROTEIN"/>
    <property type="match status" value="1"/>
</dbReference>
<evidence type="ECO:0000313" key="2">
    <source>
        <dbReference type="EMBL" id="GAA4881695.1"/>
    </source>
</evidence>
<organism evidence="2 3">
    <name type="scientific">Ferrimonas pelagia</name>
    <dbReference type="NCBI Taxonomy" id="1177826"/>
    <lineage>
        <taxon>Bacteria</taxon>
        <taxon>Pseudomonadati</taxon>
        <taxon>Pseudomonadota</taxon>
        <taxon>Gammaproteobacteria</taxon>
        <taxon>Alteromonadales</taxon>
        <taxon>Ferrimonadaceae</taxon>
        <taxon>Ferrimonas</taxon>
    </lineage>
</organism>
<gene>
    <name evidence="2" type="ORF">GCM10023333_14780</name>
</gene>
<comment type="caution">
    <text evidence="2">The sequence shown here is derived from an EMBL/GenBank/DDBJ whole genome shotgun (WGS) entry which is preliminary data.</text>
</comment>
<keyword evidence="3" id="KW-1185">Reference proteome</keyword>
<evidence type="ECO:0000313" key="3">
    <source>
        <dbReference type="Proteomes" id="UP001499988"/>
    </source>
</evidence>
<proteinExistence type="predicted"/>
<dbReference type="Proteomes" id="UP001499988">
    <property type="component" value="Unassembled WGS sequence"/>
</dbReference>
<dbReference type="EMBL" id="BAABJZ010000021">
    <property type="protein sequence ID" value="GAA4881695.1"/>
    <property type="molecule type" value="Genomic_DNA"/>
</dbReference>
<protein>
    <submittedName>
        <fullName evidence="2">Uncharacterized protein</fullName>
    </submittedName>
</protein>
<feature type="chain" id="PRO_5047048827" evidence="1">
    <location>
        <begin position="25"/>
        <end position="187"/>
    </location>
</feature>
<evidence type="ECO:0000256" key="1">
    <source>
        <dbReference type="SAM" id="SignalP"/>
    </source>
</evidence>
<keyword evidence="1" id="KW-0732">Signal</keyword>
<sequence length="187" mass="20893">MSLITKRISLIAAFFILALGCASSPPPNIDTTNKTAVAIPGGIFVNEGVRIVAEDGSFELIGGERFATPFDVFDWTHAVNAFTKESKMLEHYDMALRNGAKRVLIYQDGYDKPLYGVLVFNQAIAAAYGPASRSYMLQIPDSKIQAARDGVTAVTWEKMQWKQTYTRSADQNHNWYAWSLWLSTYPL</sequence>
<name>A0ABP9EKM6_9GAMM</name>
<reference evidence="3" key="1">
    <citation type="journal article" date="2019" name="Int. J. Syst. Evol. Microbiol.">
        <title>The Global Catalogue of Microorganisms (GCM) 10K type strain sequencing project: providing services to taxonomists for standard genome sequencing and annotation.</title>
        <authorList>
            <consortium name="The Broad Institute Genomics Platform"/>
            <consortium name="The Broad Institute Genome Sequencing Center for Infectious Disease"/>
            <person name="Wu L."/>
            <person name="Ma J."/>
        </authorList>
    </citation>
    <scope>NUCLEOTIDE SEQUENCE [LARGE SCALE GENOMIC DNA]</scope>
    <source>
        <strain evidence="3">JCM 18401</strain>
    </source>
</reference>
<feature type="signal peptide" evidence="1">
    <location>
        <begin position="1"/>
        <end position="24"/>
    </location>
</feature>
<accession>A0ABP9EKM6</accession>